<reference evidence="1 2" key="1">
    <citation type="submission" date="2015-03" db="EMBL/GenBank/DDBJ databases">
        <authorList>
            <person name="Hassan Y.I."/>
            <person name="Lepp D."/>
            <person name="Li X.-Z."/>
            <person name="Zhou T."/>
        </authorList>
    </citation>
    <scope>NUCLEOTIDE SEQUENCE [LARGE SCALE GENOMIC DNA]</scope>
    <source>
        <strain evidence="1 2">BD-c194</strain>
    </source>
</reference>
<dbReference type="OrthoDB" id="8452228at2"/>
<dbReference type="Gene3D" id="1.10.3230.30">
    <property type="entry name" value="Phage gp6-like head-tail connector protein"/>
    <property type="match status" value="1"/>
</dbReference>
<accession>A0A0F5FUW9</accession>
<evidence type="ECO:0000313" key="2">
    <source>
        <dbReference type="Proteomes" id="UP000033632"/>
    </source>
</evidence>
<evidence type="ECO:0008006" key="3">
    <source>
        <dbReference type="Google" id="ProtNLM"/>
    </source>
</evidence>
<dbReference type="PATRIC" id="fig|443610.3.peg.4046"/>
<keyword evidence="2" id="KW-1185">Reference proteome</keyword>
<dbReference type="STRING" id="443610.VE25_07400"/>
<dbReference type="NCBIfam" id="TIGR02215">
    <property type="entry name" value="phage_chp_gp8"/>
    <property type="match status" value="1"/>
</dbReference>
<gene>
    <name evidence="1" type="ORF">VE25_07400</name>
</gene>
<dbReference type="CDD" id="cd08054">
    <property type="entry name" value="gp6"/>
    <property type="match status" value="1"/>
</dbReference>
<dbReference type="EMBL" id="JZEX01000081">
    <property type="protein sequence ID" value="KKB12370.1"/>
    <property type="molecule type" value="Genomic_DNA"/>
</dbReference>
<dbReference type="AlphaFoldDB" id="A0A0F5FUW9"/>
<dbReference type="InterPro" id="IPR011738">
    <property type="entry name" value="Phage_CHP"/>
</dbReference>
<dbReference type="Proteomes" id="UP000033632">
    <property type="component" value="Unassembled WGS sequence"/>
</dbReference>
<dbReference type="NCBIfam" id="TIGR01560">
    <property type="entry name" value="put_DNA_pack"/>
    <property type="match status" value="1"/>
</dbReference>
<dbReference type="InterPro" id="IPR006450">
    <property type="entry name" value="Phage_HK97_gp6-like"/>
</dbReference>
<comment type="caution">
    <text evidence="1">The sequence shown here is derived from an EMBL/GenBank/DDBJ whole genome shotgun (WGS) entry which is preliminary data.</text>
</comment>
<proteinExistence type="predicted"/>
<evidence type="ECO:0000313" key="1">
    <source>
        <dbReference type="EMBL" id="KKB12370.1"/>
    </source>
</evidence>
<sequence length="197" mass="21584">MMQVRVVTPPDPLVTWTDAKAHLRLDSDFEQELVEGYIAAATAWIDGPAGWLGRSIGVQTLELTNCAFGNDALPYGPIVAIETIHYKDAAGIEQVMPDTDYRLVADGSIYAEAWPKVGDDPEAVRVRYVAGYAPREIVPEEGGDPALIPTVPTPIKQAILLLVGQWFVTRQAVNVGNIVNEMPFAVEALLAPYRVWR</sequence>
<organism evidence="1 2">
    <name type="scientific">Devosia geojensis</name>
    <dbReference type="NCBI Taxonomy" id="443610"/>
    <lineage>
        <taxon>Bacteria</taxon>
        <taxon>Pseudomonadati</taxon>
        <taxon>Pseudomonadota</taxon>
        <taxon>Alphaproteobacteria</taxon>
        <taxon>Hyphomicrobiales</taxon>
        <taxon>Devosiaceae</taxon>
        <taxon>Devosia</taxon>
    </lineage>
</organism>
<name>A0A0F5FUW9_9HYPH</name>
<dbReference type="RefSeq" id="WP_046107960.1">
    <property type="nucleotide sequence ID" value="NZ_JZEX01000081.1"/>
</dbReference>
<protein>
    <recommendedName>
        <fullName evidence="3">Phage gp6-like head-tail connector protein</fullName>
    </recommendedName>
</protein>